<gene>
    <name evidence="1" type="ORF">PMAYCL1PPCAC_17808</name>
</gene>
<sequence length="75" mass="8675">PIGRSTRRNDDLLRRLVQIIETIECPLMHNLSEVFILVQFSEIVDSLLHFLHNLSFRLGSRQNVIRADADLTCSQ</sequence>
<dbReference type="Proteomes" id="UP001328107">
    <property type="component" value="Unassembled WGS sequence"/>
</dbReference>
<dbReference type="AlphaFoldDB" id="A0AAN5CND9"/>
<accession>A0AAN5CND9</accession>
<reference evidence="2" key="1">
    <citation type="submission" date="2022-10" db="EMBL/GenBank/DDBJ databases">
        <title>Genome assembly of Pristionchus species.</title>
        <authorList>
            <person name="Yoshida K."/>
            <person name="Sommer R.J."/>
        </authorList>
    </citation>
    <scope>NUCLEOTIDE SEQUENCE [LARGE SCALE GENOMIC DNA]</scope>
    <source>
        <strain evidence="2">RS5460</strain>
    </source>
</reference>
<name>A0AAN5CND9_9BILA</name>
<organism evidence="1 2">
    <name type="scientific">Pristionchus mayeri</name>
    <dbReference type="NCBI Taxonomy" id="1317129"/>
    <lineage>
        <taxon>Eukaryota</taxon>
        <taxon>Metazoa</taxon>
        <taxon>Ecdysozoa</taxon>
        <taxon>Nematoda</taxon>
        <taxon>Chromadorea</taxon>
        <taxon>Rhabditida</taxon>
        <taxon>Rhabditina</taxon>
        <taxon>Diplogasteromorpha</taxon>
        <taxon>Diplogasteroidea</taxon>
        <taxon>Neodiplogasteridae</taxon>
        <taxon>Pristionchus</taxon>
    </lineage>
</organism>
<feature type="non-terminal residue" evidence="1">
    <location>
        <position position="1"/>
    </location>
</feature>
<keyword evidence="2" id="KW-1185">Reference proteome</keyword>
<comment type="caution">
    <text evidence="1">The sequence shown here is derived from an EMBL/GenBank/DDBJ whole genome shotgun (WGS) entry which is preliminary data.</text>
</comment>
<dbReference type="EMBL" id="BTRK01000004">
    <property type="protein sequence ID" value="GMR47612.1"/>
    <property type="molecule type" value="Genomic_DNA"/>
</dbReference>
<proteinExistence type="predicted"/>
<evidence type="ECO:0000313" key="1">
    <source>
        <dbReference type="EMBL" id="GMR47612.1"/>
    </source>
</evidence>
<evidence type="ECO:0000313" key="2">
    <source>
        <dbReference type="Proteomes" id="UP001328107"/>
    </source>
</evidence>
<protein>
    <submittedName>
        <fullName evidence="1">Uncharacterized protein</fullName>
    </submittedName>
</protein>
<feature type="non-terminal residue" evidence="1">
    <location>
        <position position="75"/>
    </location>
</feature>